<evidence type="ECO:0000256" key="4">
    <source>
        <dbReference type="ARBA" id="ARBA00022857"/>
    </source>
</evidence>
<comment type="caution">
    <text evidence="7">The sequence shown here is derived from an EMBL/GenBank/DDBJ whole genome shotgun (WGS) entry which is preliminary data.</text>
</comment>
<dbReference type="InterPro" id="IPR001155">
    <property type="entry name" value="OxRdtase_FMN_N"/>
</dbReference>
<dbReference type="Proteomes" id="UP000029998">
    <property type="component" value="Unassembled WGS sequence"/>
</dbReference>
<keyword evidence="8" id="KW-1185">Reference proteome</keyword>
<protein>
    <submittedName>
        <fullName evidence="7">Oxidoreductase</fullName>
    </submittedName>
</protein>
<evidence type="ECO:0000313" key="7">
    <source>
        <dbReference type="EMBL" id="KGM56061.1"/>
    </source>
</evidence>
<dbReference type="RefSeq" id="WP_036134132.1">
    <property type="nucleotide sequence ID" value="NZ_AVPU01000002.1"/>
</dbReference>
<keyword evidence="3" id="KW-0288">FMN</keyword>
<evidence type="ECO:0000256" key="1">
    <source>
        <dbReference type="ARBA" id="ARBA00001917"/>
    </source>
</evidence>
<keyword evidence="5" id="KW-0560">Oxidoreductase</keyword>
<accession>A0A0A0EYM0</accession>
<dbReference type="Pfam" id="PF00724">
    <property type="entry name" value="Oxidored_FMN"/>
    <property type="match status" value="1"/>
</dbReference>
<dbReference type="EMBL" id="AVPU01000002">
    <property type="protein sequence ID" value="KGM56061.1"/>
    <property type="molecule type" value="Genomic_DNA"/>
</dbReference>
<dbReference type="OrthoDB" id="8523426at2"/>
<gene>
    <name evidence="7" type="ORF">N800_10610</name>
</gene>
<keyword evidence="4" id="KW-0521">NADP</keyword>
<proteinExistence type="predicted"/>
<dbReference type="InterPro" id="IPR013785">
    <property type="entry name" value="Aldolase_TIM"/>
</dbReference>
<keyword evidence="2" id="KW-0285">Flavoprotein</keyword>
<evidence type="ECO:0000256" key="3">
    <source>
        <dbReference type="ARBA" id="ARBA00022643"/>
    </source>
</evidence>
<dbReference type="SUPFAM" id="SSF51395">
    <property type="entry name" value="FMN-linked oxidoreductases"/>
    <property type="match status" value="1"/>
</dbReference>
<evidence type="ECO:0000259" key="6">
    <source>
        <dbReference type="Pfam" id="PF00724"/>
    </source>
</evidence>
<dbReference type="PANTHER" id="PTHR43303">
    <property type="entry name" value="NADPH DEHYDROGENASE C23G7.10C-RELATED"/>
    <property type="match status" value="1"/>
</dbReference>
<dbReference type="STRING" id="1385517.N800_10610"/>
<dbReference type="AlphaFoldDB" id="A0A0A0EYM0"/>
<reference evidence="7 8" key="1">
    <citation type="submission" date="2013-08" db="EMBL/GenBank/DDBJ databases">
        <title>Genome sequencing of Lysobacter.</title>
        <authorList>
            <person name="Zhang S."/>
            <person name="Wang G."/>
        </authorList>
    </citation>
    <scope>NUCLEOTIDE SEQUENCE [LARGE SCALE GENOMIC DNA]</scope>
    <source>
        <strain evidence="7 8">GH1-9</strain>
    </source>
</reference>
<name>A0A0A0EYM0_9GAMM</name>
<feature type="domain" description="NADH:flavin oxidoreductase/NADH oxidase N-terminal" evidence="6">
    <location>
        <begin position="11"/>
        <end position="347"/>
    </location>
</feature>
<organism evidence="7 8">
    <name type="scientific">Lysobacter daejeonensis GH1-9</name>
    <dbReference type="NCBI Taxonomy" id="1385517"/>
    <lineage>
        <taxon>Bacteria</taxon>
        <taxon>Pseudomonadati</taxon>
        <taxon>Pseudomonadota</taxon>
        <taxon>Gammaproteobacteria</taxon>
        <taxon>Lysobacterales</taxon>
        <taxon>Lysobacteraceae</taxon>
        <taxon>Aerolutibacter</taxon>
    </lineage>
</organism>
<evidence type="ECO:0000313" key="8">
    <source>
        <dbReference type="Proteomes" id="UP000029998"/>
    </source>
</evidence>
<dbReference type="InterPro" id="IPR044152">
    <property type="entry name" value="YqjM-like"/>
</dbReference>
<evidence type="ECO:0000256" key="5">
    <source>
        <dbReference type="ARBA" id="ARBA00023002"/>
    </source>
</evidence>
<dbReference type="eggNOG" id="COG1902">
    <property type="taxonomic scope" value="Bacteria"/>
</dbReference>
<sequence>MPSCWSCPLSKLFEPLAQRSLQLRNRIVVSPMCQYSAEEGVPNDWHLVHLGSRAVGGAAVVIAEATAVSPEGRISPHDTGLWNDAQVAAWSRINAFIVEQGAIPAVQLAHAGRKASTDAPWRGHGPVAAELGGWTPVAPSALAFDAQSPVPLALGEAGIRKVVNDFVAAAMRAHAAGFRLLELHAAHGYLLHEFLSPLSNHRQDGYGGSFDNRVRLVLEVVDAVRAAWPVELPLWVRISATDWADGGWDVEQSIELAKRLRQRDVDLVDVSSGGLVPNARIPLEPGYQAPFAQRLRQEASIATGAVGLITEPAHAEALVAEGIADVVLMGRELLRDPYFPRRAAHVLGDDLTTPPQYLRAW</sequence>
<dbReference type="CDD" id="cd02932">
    <property type="entry name" value="OYE_YqiM_FMN"/>
    <property type="match status" value="1"/>
</dbReference>
<dbReference type="GO" id="GO:0003959">
    <property type="term" value="F:NADPH dehydrogenase activity"/>
    <property type="evidence" value="ECO:0007669"/>
    <property type="project" value="InterPro"/>
</dbReference>
<comment type="cofactor">
    <cofactor evidence="1">
        <name>FMN</name>
        <dbReference type="ChEBI" id="CHEBI:58210"/>
    </cofactor>
</comment>
<evidence type="ECO:0000256" key="2">
    <source>
        <dbReference type="ARBA" id="ARBA00022630"/>
    </source>
</evidence>
<dbReference type="Gene3D" id="3.20.20.70">
    <property type="entry name" value="Aldolase class I"/>
    <property type="match status" value="1"/>
</dbReference>
<dbReference type="GO" id="GO:0050661">
    <property type="term" value="F:NADP binding"/>
    <property type="evidence" value="ECO:0007669"/>
    <property type="project" value="InterPro"/>
</dbReference>
<dbReference type="GO" id="GO:0010181">
    <property type="term" value="F:FMN binding"/>
    <property type="evidence" value="ECO:0007669"/>
    <property type="project" value="InterPro"/>
</dbReference>
<dbReference type="PANTHER" id="PTHR43303:SF4">
    <property type="entry name" value="NADPH DEHYDROGENASE C23G7.10C-RELATED"/>
    <property type="match status" value="1"/>
</dbReference>